<dbReference type="GO" id="GO:0060962">
    <property type="term" value="P:regulation of ribosomal protein gene transcription by RNA polymerase II"/>
    <property type="evidence" value="ECO:0007669"/>
    <property type="project" value="InterPro"/>
</dbReference>
<dbReference type="PROSITE" id="PS50006">
    <property type="entry name" value="FHA_DOMAIN"/>
    <property type="match status" value="1"/>
</dbReference>
<dbReference type="PANTHER" id="PTHR21712">
    <property type="entry name" value="PRE-RRNA-PROCESSING PROTEIN FHL1"/>
    <property type="match status" value="1"/>
</dbReference>
<proteinExistence type="predicted"/>
<dbReference type="GO" id="GO:0043565">
    <property type="term" value="F:sequence-specific DNA binding"/>
    <property type="evidence" value="ECO:0007669"/>
    <property type="project" value="TreeGrafter"/>
</dbReference>
<protein>
    <submittedName>
        <fullName evidence="3">Uncharacterized protein AlNc14C39G3356</fullName>
    </submittedName>
    <submittedName>
        <fullName evidence="4">Uncharacterized protein AlNc14C49G3881</fullName>
    </submittedName>
</protein>
<dbReference type="GO" id="GO:0005634">
    <property type="term" value="C:nucleus"/>
    <property type="evidence" value="ECO:0007669"/>
    <property type="project" value="TreeGrafter"/>
</dbReference>
<name>F0W989_9STRA</name>
<evidence type="ECO:0000256" key="1">
    <source>
        <dbReference type="ARBA" id="ARBA00023242"/>
    </source>
</evidence>
<dbReference type="InterPro" id="IPR000253">
    <property type="entry name" value="FHA_dom"/>
</dbReference>
<keyword evidence="1" id="KW-0539">Nucleus</keyword>
<organism evidence="3">
    <name type="scientific">Albugo laibachii Nc14</name>
    <dbReference type="NCBI Taxonomy" id="890382"/>
    <lineage>
        <taxon>Eukaryota</taxon>
        <taxon>Sar</taxon>
        <taxon>Stramenopiles</taxon>
        <taxon>Oomycota</taxon>
        <taxon>Peronosporomycetes</taxon>
        <taxon>Albuginales</taxon>
        <taxon>Albuginaceae</taxon>
        <taxon>Albugo</taxon>
    </lineage>
</organism>
<dbReference type="AlphaFoldDB" id="F0W989"/>
<dbReference type="EMBL" id="FR824094">
    <property type="protein sequence ID" value="CCA18348.1"/>
    <property type="molecule type" value="Genomic_DNA"/>
</dbReference>
<dbReference type="CDD" id="cd22701">
    <property type="entry name" value="FHA_FKH1-like"/>
    <property type="match status" value="1"/>
</dbReference>
<dbReference type="Gene3D" id="2.60.200.20">
    <property type="match status" value="1"/>
</dbReference>
<dbReference type="PANTHER" id="PTHR21712:SF29">
    <property type="entry name" value="PRE-RRNA-PROCESSING PROTEIN FHL1"/>
    <property type="match status" value="1"/>
</dbReference>
<dbReference type="HOGENOM" id="CLU_105235_0_0_1"/>
<evidence type="ECO:0000313" key="3">
    <source>
        <dbReference type="EMBL" id="CCA17702.1"/>
    </source>
</evidence>
<dbReference type="SUPFAM" id="SSF49879">
    <property type="entry name" value="SMAD/FHA domain"/>
    <property type="match status" value="1"/>
</dbReference>
<accession>F0W989</accession>
<evidence type="ECO:0000313" key="4">
    <source>
        <dbReference type="EMBL" id="CCA18348.1"/>
    </source>
</evidence>
<sequence length="209" mass="23398">MAALPSVPTIEEKRKSLEKYFTGKRPPLAYAKLSGRIADDQVFEALITHLPTELGRGPIVPPSGTVASGARISLGEQKAISRQHAKIFWNTEKCCFEMECLGKNGLFVNGSFVTKDQVIPLTSKTPIRIGPARLYFLQAVRSSCSTMSAFKFLQRAFEKMEKLNPNKGRDLGHTPEEIMAQILEMFPRCEPEIGGRDHFQHVIMYELEA</sequence>
<reference evidence="3" key="2">
    <citation type="submission" date="2011-02" db="EMBL/GenBank/DDBJ databases">
        <authorList>
            <person name="MacLean D."/>
        </authorList>
    </citation>
    <scope>NUCLEOTIDE SEQUENCE</scope>
</reference>
<dbReference type="Pfam" id="PF00498">
    <property type="entry name" value="FHA"/>
    <property type="match status" value="1"/>
</dbReference>
<reference evidence="3" key="1">
    <citation type="journal article" date="2011" name="PLoS Biol.">
        <title>Gene gain and loss during evolution of obligate parasitism in the white rust pathogen of Arabidopsis thaliana.</title>
        <authorList>
            <person name="Kemen E."/>
            <person name="Gardiner A."/>
            <person name="Schultz-Larsen T."/>
            <person name="Kemen A.C."/>
            <person name="Balmuth A.L."/>
            <person name="Robert-Seilaniantz A."/>
            <person name="Bailey K."/>
            <person name="Holub E."/>
            <person name="Studholme D.J."/>
            <person name="Maclean D."/>
            <person name="Jones J.D."/>
        </authorList>
    </citation>
    <scope>NUCLEOTIDE SEQUENCE</scope>
</reference>
<dbReference type="EMBL" id="FR824084">
    <property type="protein sequence ID" value="CCA17702.1"/>
    <property type="molecule type" value="Genomic_DNA"/>
</dbReference>
<dbReference type="InterPro" id="IPR008984">
    <property type="entry name" value="SMAD_FHA_dom_sf"/>
</dbReference>
<evidence type="ECO:0000259" key="2">
    <source>
        <dbReference type="PROSITE" id="PS50006"/>
    </source>
</evidence>
<dbReference type="InterPro" id="IPR045178">
    <property type="entry name" value="Fhl1/FHA1"/>
</dbReference>
<dbReference type="SMART" id="SM00240">
    <property type="entry name" value="FHA"/>
    <property type="match status" value="1"/>
</dbReference>
<feature type="domain" description="FHA" evidence="2">
    <location>
        <begin position="52"/>
        <end position="113"/>
    </location>
</feature>
<gene>
    <name evidence="3" type="primary">AlNc14C39G3356</name>
    <name evidence="4" type="synonym">AlNc14C49G3881</name>
    <name evidence="3" type="ORF">ALNC14_038450</name>
    <name evidence="4" type="ORF">ALNC14_044910</name>
</gene>